<evidence type="ECO:0000313" key="7">
    <source>
        <dbReference type="EMBL" id="CAI9113822.1"/>
    </source>
</evidence>
<dbReference type="PROSITE" id="PS00587">
    <property type="entry name" value="GLYCOSYL_HYDROL_F17"/>
    <property type="match status" value="1"/>
</dbReference>
<organism evidence="7 8">
    <name type="scientific">Oldenlandia corymbosa var. corymbosa</name>
    <dbReference type="NCBI Taxonomy" id="529605"/>
    <lineage>
        <taxon>Eukaryota</taxon>
        <taxon>Viridiplantae</taxon>
        <taxon>Streptophyta</taxon>
        <taxon>Embryophyta</taxon>
        <taxon>Tracheophyta</taxon>
        <taxon>Spermatophyta</taxon>
        <taxon>Magnoliopsida</taxon>
        <taxon>eudicotyledons</taxon>
        <taxon>Gunneridae</taxon>
        <taxon>Pentapetalae</taxon>
        <taxon>asterids</taxon>
        <taxon>lamiids</taxon>
        <taxon>Gentianales</taxon>
        <taxon>Rubiaceae</taxon>
        <taxon>Rubioideae</taxon>
        <taxon>Spermacoceae</taxon>
        <taxon>Hedyotis-Oldenlandia complex</taxon>
        <taxon>Oldenlandia</taxon>
    </lineage>
</organism>
<sequence>MLENASPFRTSQVSYFDSFLQILVAAMASLLTLFGLFLSLSLLISFEVSNVDAQIGVCYGLIGNNLPSKQDTVNLYRQNGIGKMRIYGPDSEVLNALQGSNIELVMGVADQDIQRLASDPSEAANWVRTNIQAYSSDVNFKYIAVGNEIIPSSGNAQYVGPAMENLHNAISGAGLGDKIKVTTATFMGLIGASFPPSRGSFRDDAKQFIKPVIDILVRNNAPLLINIYPYFSYIGDPNNIQLDYALFRSGGTVVQDGSNGYQNLFDAMLDACYSALENEGGSNVQIVVSESGWPSDGNPPAASVVNAETYVRNLISHVKSGAGTPKRPGRAIETYIFAMFDENGKQGAETEKHFGLFSPTQQSKYSVSF</sequence>
<evidence type="ECO:0000256" key="1">
    <source>
        <dbReference type="ARBA" id="ARBA00008773"/>
    </source>
</evidence>
<evidence type="ECO:0000256" key="6">
    <source>
        <dbReference type="SAM" id="Phobius"/>
    </source>
</evidence>
<dbReference type="GO" id="GO:0004553">
    <property type="term" value="F:hydrolase activity, hydrolyzing O-glycosyl compounds"/>
    <property type="evidence" value="ECO:0007669"/>
    <property type="project" value="InterPro"/>
</dbReference>
<evidence type="ECO:0000256" key="2">
    <source>
        <dbReference type="ARBA" id="ARBA00022801"/>
    </source>
</evidence>
<reference evidence="7" key="1">
    <citation type="submission" date="2023-03" db="EMBL/GenBank/DDBJ databases">
        <authorList>
            <person name="Julca I."/>
        </authorList>
    </citation>
    <scope>NUCLEOTIDE SEQUENCE</scope>
</reference>
<dbReference type="InterPro" id="IPR044965">
    <property type="entry name" value="Glyco_hydro_17_plant"/>
</dbReference>
<protein>
    <submittedName>
        <fullName evidence="7">OLC1v1014504C1</fullName>
    </submittedName>
</protein>
<proteinExistence type="inferred from homology"/>
<dbReference type="PANTHER" id="PTHR32227">
    <property type="entry name" value="GLUCAN ENDO-1,3-BETA-GLUCOSIDASE BG1-RELATED-RELATED"/>
    <property type="match status" value="1"/>
</dbReference>
<dbReference type="Pfam" id="PF00332">
    <property type="entry name" value="Glyco_hydro_17"/>
    <property type="match status" value="1"/>
</dbReference>
<dbReference type="Proteomes" id="UP001161247">
    <property type="component" value="Chromosome 7"/>
</dbReference>
<accession>A0AAV1E2Z3</accession>
<feature type="transmembrane region" description="Helical" evidence="6">
    <location>
        <begin position="20"/>
        <end position="44"/>
    </location>
</feature>
<dbReference type="SUPFAM" id="SSF51445">
    <property type="entry name" value="(Trans)glycosidases"/>
    <property type="match status" value="1"/>
</dbReference>
<evidence type="ECO:0000256" key="5">
    <source>
        <dbReference type="RuleBase" id="RU004336"/>
    </source>
</evidence>
<name>A0AAV1E2Z3_OLDCO</name>
<dbReference type="InterPro" id="IPR000490">
    <property type="entry name" value="Glyco_hydro_17"/>
</dbReference>
<comment type="similarity">
    <text evidence="1 4">Belongs to the glycosyl hydrolase 17 family.</text>
</comment>
<keyword evidence="8" id="KW-1185">Reference proteome</keyword>
<keyword evidence="6" id="KW-1133">Transmembrane helix</keyword>
<dbReference type="AlphaFoldDB" id="A0AAV1E2Z3"/>
<keyword evidence="3 5" id="KW-0326">Glycosidase</keyword>
<dbReference type="InterPro" id="IPR017853">
    <property type="entry name" value="GH"/>
</dbReference>
<gene>
    <name evidence="7" type="ORF">OLC1_LOCUS20753</name>
</gene>
<dbReference type="EMBL" id="OX459124">
    <property type="protein sequence ID" value="CAI9113822.1"/>
    <property type="molecule type" value="Genomic_DNA"/>
</dbReference>
<dbReference type="FunFam" id="3.20.20.80:FF:000010">
    <property type="entry name" value="glucan endo-1,3-beta-glucosidase, basic"/>
    <property type="match status" value="1"/>
</dbReference>
<keyword evidence="6" id="KW-0472">Membrane</keyword>
<dbReference type="GO" id="GO:0005975">
    <property type="term" value="P:carbohydrate metabolic process"/>
    <property type="evidence" value="ECO:0007669"/>
    <property type="project" value="InterPro"/>
</dbReference>
<evidence type="ECO:0000256" key="3">
    <source>
        <dbReference type="ARBA" id="ARBA00023295"/>
    </source>
</evidence>
<dbReference type="Gene3D" id="3.20.20.80">
    <property type="entry name" value="Glycosidases"/>
    <property type="match status" value="1"/>
</dbReference>
<keyword evidence="2 5" id="KW-0378">Hydrolase</keyword>
<evidence type="ECO:0000313" key="8">
    <source>
        <dbReference type="Proteomes" id="UP001161247"/>
    </source>
</evidence>
<evidence type="ECO:0000256" key="4">
    <source>
        <dbReference type="RuleBase" id="RU004335"/>
    </source>
</evidence>
<keyword evidence="6" id="KW-0812">Transmembrane</keyword>